<dbReference type="Proteomes" id="UP000466445">
    <property type="component" value="Chromosome"/>
</dbReference>
<protein>
    <recommendedName>
        <fullName evidence="1">HMA domain-containing protein</fullName>
    </recommendedName>
</protein>
<organism evidence="2 3">
    <name type="scientific">Mycolicibacterium sarraceniae</name>
    <dbReference type="NCBI Taxonomy" id="1534348"/>
    <lineage>
        <taxon>Bacteria</taxon>
        <taxon>Bacillati</taxon>
        <taxon>Actinomycetota</taxon>
        <taxon>Actinomycetes</taxon>
        <taxon>Mycobacteriales</taxon>
        <taxon>Mycobacteriaceae</taxon>
        <taxon>Mycolicibacterium</taxon>
    </lineage>
</organism>
<dbReference type="SUPFAM" id="SSF55008">
    <property type="entry name" value="HMA, heavy metal-associated domain"/>
    <property type="match status" value="1"/>
</dbReference>
<keyword evidence="3" id="KW-1185">Reference proteome</keyword>
<gene>
    <name evidence="2" type="ORF">MSAR_36890</name>
</gene>
<dbReference type="PROSITE" id="PS50846">
    <property type="entry name" value="HMA_2"/>
    <property type="match status" value="1"/>
</dbReference>
<dbReference type="InterPro" id="IPR036163">
    <property type="entry name" value="HMA_dom_sf"/>
</dbReference>
<reference evidence="2 3" key="1">
    <citation type="journal article" date="2019" name="Emerg. Microbes Infect.">
        <title>Comprehensive subspecies identification of 175 nontuberculous mycobacteria species based on 7547 genomic profiles.</title>
        <authorList>
            <person name="Matsumoto Y."/>
            <person name="Kinjo T."/>
            <person name="Motooka D."/>
            <person name="Nabeya D."/>
            <person name="Jung N."/>
            <person name="Uechi K."/>
            <person name="Horii T."/>
            <person name="Iida T."/>
            <person name="Fujita J."/>
            <person name="Nakamura S."/>
        </authorList>
    </citation>
    <scope>NUCLEOTIDE SEQUENCE [LARGE SCALE GENOMIC DNA]</scope>
    <source>
        <strain evidence="2 3">JCM 30395</strain>
    </source>
</reference>
<dbReference type="GO" id="GO:0046872">
    <property type="term" value="F:metal ion binding"/>
    <property type="evidence" value="ECO:0007669"/>
    <property type="project" value="InterPro"/>
</dbReference>
<sequence length="120" mass="13006">MTDVSEYQDRRIQLDVTGMTCGMCSARVAKQLNKIEGVRASVDLATKIATADVRGDVDVADLCAVVEKAGYGATERSITILDDVSVVESATRSPVRHLIEFALLFLGWLGIRGRRPKPGI</sequence>
<dbReference type="CDD" id="cd00371">
    <property type="entry name" value="HMA"/>
    <property type="match status" value="1"/>
</dbReference>
<feature type="domain" description="HMA" evidence="1">
    <location>
        <begin position="10"/>
        <end position="74"/>
    </location>
</feature>
<proteinExistence type="predicted"/>
<dbReference type="InterPro" id="IPR006121">
    <property type="entry name" value="HMA_dom"/>
</dbReference>
<evidence type="ECO:0000313" key="2">
    <source>
        <dbReference type="EMBL" id="BBY60553.1"/>
    </source>
</evidence>
<evidence type="ECO:0000259" key="1">
    <source>
        <dbReference type="PROSITE" id="PS50846"/>
    </source>
</evidence>
<dbReference type="EMBL" id="AP022595">
    <property type="protein sequence ID" value="BBY60553.1"/>
    <property type="molecule type" value="Genomic_DNA"/>
</dbReference>
<name>A0A7I7SV18_9MYCO</name>
<dbReference type="KEGG" id="msar:MSAR_36890"/>
<dbReference type="AlphaFoldDB" id="A0A7I7SV18"/>
<dbReference type="Pfam" id="PF00403">
    <property type="entry name" value="HMA"/>
    <property type="match status" value="1"/>
</dbReference>
<dbReference type="Gene3D" id="3.30.70.100">
    <property type="match status" value="1"/>
</dbReference>
<accession>A0A7I7SV18</accession>
<evidence type="ECO:0000313" key="3">
    <source>
        <dbReference type="Proteomes" id="UP000466445"/>
    </source>
</evidence>
<dbReference type="RefSeq" id="WP_163699174.1">
    <property type="nucleotide sequence ID" value="NZ_AP022595.1"/>
</dbReference>